<organism evidence="8">
    <name type="scientific">Parvoviridae sp</name>
    <dbReference type="NCBI Taxonomy" id="1940570"/>
    <lineage>
        <taxon>Viruses</taxon>
        <taxon>Monodnaviria</taxon>
        <taxon>Shotokuvirae</taxon>
        <taxon>Cossaviricota</taxon>
        <taxon>Quintoviricetes</taxon>
        <taxon>Piccovirales</taxon>
        <taxon>Parvoviridae</taxon>
    </lineage>
</organism>
<accession>A0A893A300</accession>
<evidence type="ECO:0000313" key="8">
    <source>
        <dbReference type="EMBL" id="QRQ90275.1"/>
    </source>
</evidence>
<evidence type="ECO:0000256" key="4">
    <source>
        <dbReference type="ARBA" id="ARBA00022741"/>
    </source>
</evidence>
<dbReference type="SUPFAM" id="SSF52540">
    <property type="entry name" value="P-loop containing nucleoside triphosphate hydrolases"/>
    <property type="match status" value="1"/>
</dbReference>
<evidence type="ECO:0000256" key="2">
    <source>
        <dbReference type="ARBA" id="ARBA00022562"/>
    </source>
</evidence>
<dbReference type="Pfam" id="PF01057">
    <property type="entry name" value="Parvo_NS1"/>
    <property type="match status" value="1"/>
</dbReference>
<dbReference type="GO" id="GO:0006260">
    <property type="term" value="P:DNA replication"/>
    <property type="evidence" value="ECO:0007669"/>
    <property type="project" value="UniProtKB-KW"/>
</dbReference>
<dbReference type="InterPro" id="IPR027417">
    <property type="entry name" value="P-loop_NTPase"/>
</dbReference>
<evidence type="ECO:0000259" key="7">
    <source>
        <dbReference type="PROSITE" id="PS51206"/>
    </source>
</evidence>
<proteinExistence type="predicted"/>
<dbReference type="GO" id="GO:0019079">
    <property type="term" value="P:viral genome replication"/>
    <property type="evidence" value="ECO:0007669"/>
    <property type="project" value="InterPro"/>
</dbReference>
<evidence type="ECO:0000256" key="6">
    <source>
        <dbReference type="SAM" id="MobiDB-lite"/>
    </source>
</evidence>
<keyword evidence="2" id="KW-1048">Host nucleus</keyword>
<dbReference type="InterPro" id="IPR001257">
    <property type="entry name" value="Parvovirus_NS1_helicase"/>
</dbReference>
<evidence type="ECO:0000256" key="3">
    <source>
        <dbReference type="ARBA" id="ARBA00022705"/>
    </source>
</evidence>
<feature type="region of interest" description="Disordered" evidence="6">
    <location>
        <begin position="294"/>
        <end position="313"/>
    </location>
</feature>
<name>A0A893A300_9VIRU</name>
<keyword evidence="3" id="KW-0235">DNA replication</keyword>
<reference evidence="8" key="1">
    <citation type="submission" date="2020-11" db="EMBL/GenBank/DDBJ databases">
        <title>Viral genomes from river ports along the Yangtze River in China.</title>
        <authorList>
            <person name="Lu J."/>
            <person name="Shen Q."/>
            <person name="Yang S."/>
            <person name="Zhang W."/>
        </authorList>
    </citation>
    <scope>NUCLEOTIDE SEQUENCE</scope>
    <source>
        <strain evidence="8">4zj-parvo-2</strain>
    </source>
</reference>
<dbReference type="GO" id="GO:0042025">
    <property type="term" value="C:host cell nucleus"/>
    <property type="evidence" value="ECO:0007669"/>
    <property type="project" value="UniProtKB-SubCell"/>
</dbReference>
<dbReference type="PROSITE" id="PS51206">
    <property type="entry name" value="SF3_HELICASE_1"/>
    <property type="match status" value="1"/>
</dbReference>
<keyword evidence="5" id="KW-0067">ATP-binding</keyword>
<comment type="subcellular location">
    <subcellularLocation>
        <location evidence="1">Host nucleus</location>
    </subcellularLocation>
</comment>
<dbReference type="Gene3D" id="3.40.50.300">
    <property type="entry name" value="P-loop containing nucleotide triphosphate hydrolases"/>
    <property type="match status" value="1"/>
</dbReference>
<evidence type="ECO:0000256" key="5">
    <source>
        <dbReference type="ARBA" id="ARBA00022840"/>
    </source>
</evidence>
<dbReference type="InterPro" id="IPR014015">
    <property type="entry name" value="Helicase_SF3_DNA-vir"/>
</dbReference>
<feature type="region of interest" description="Disordered" evidence="6">
    <location>
        <begin position="41"/>
        <end position="68"/>
    </location>
</feature>
<dbReference type="EMBL" id="MW348572">
    <property type="protein sequence ID" value="QRQ90275.1"/>
    <property type="molecule type" value="Genomic_DNA"/>
</dbReference>
<protein>
    <submittedName>
        <fullName evidence="8">Nonstructural protein</fullName>
    </submittedName>
</protein>
<dbReference type="GO" id="GO:0005524">
    <property type="term" value="F:ATP binding"/>
    <property type="evidence" value="ECO:0007669"/>
    <property type="project" value="UniProtKB-KW"/>
</dbReference>
<sequence>MIRLTLLCIIIFFGLKNMMRTLKRISLLFLCRMNNVGDQRKPGLSVGGGNRADGGHDENTVPSDSQPNFNIIPTTEPGTSGISDRVCEVLGDAGPSKPTIRKLPCWLDQSREAMEERYAKSLKERCNRVHRELQKSDGQLIRDIYRFQSDEELEIFIRIIQRDGHYCRGLLQLCHDGDHVHVAHDCNFSNGSCRCNWFIKAKTHGLDARRDKRGSRRNYSRSRTITDIQNLLIYYITKGRKLLYQKIGGFMENIHDEGYSIQEGRLNELSGIKTEVGPQVHGDGDQFQQGGCLFHDDEPDPQPSGGVPPRKKRKLGACEKIQVRVVNLCRENPICPPEAIVKHPLWLTDEELRFKTLADREIKSAISNWTNQLTSWSMADYQKLYNDPKCNPIFSAGYGGNFETYYYNIENSVNVLEELVSFQCNEDSEQIYNFMNTLYNVLERKVPKLNCMVIHSPPSAGKNYFFDAVKDYYINCGHLSNANKYNNFAFQDAEGRRLVLWNEPNYSPEFQEQIKEIIGGDSTCVNVKYMSDVPVYRTPIIVLTNNVVGFMTHPAFNDRLRVFRWQAAPFLKEYEKKPNPMAIYNLFKKYVKDLQ</sequence>
<evidence type="ECO:0000256" key="1">
    <source>
        <dbReference type="ARBA" id="ARBA00004147"/>
    </source>
</evidence>
<feature type="domain" description="SF3 helicase" evidence="7">
    <location>
        <begin position="429"/>
        <end position="578"/>
    </location>
</feature>
<keyword evidence="4" id="KW-0547">Nucleotide-binding</keyword>